<dbReference type="AlphaFoldDB" id="A0A0F8Z2I7"/>
<keyword evidence="1" id="KW-0472">Membrane</keyword>
<name>A0A0F8Z2I7_9ZZZZ</name>
<reference evidence="2" key="1">
    <citation type="journal article" date="2015" name="Nature">
        <title>Complex archaea that bridge the gap between prokaryotes and eukaryotes.</title>
        <authorList>
            <person name="Spang A."/>
            <person name="Saw J.H."/>
            <person name="Jorgensen S.L."/>
            <person name="Zaremba-Niedzwiedzka K."/>
            <person name="Martijn J."/>
            <person name="Lind A.E."/>
            <person name="van Eijk R."/>
            <person name="Schleper C."/>
            <person name="Guy L."/>
            <person name="Ettema T.J."/>
        </authorList>
    </citation>
    <scope>NUCLEOTIDE SEQUENCE</scope>
</reference>
<protein>
    <submittedName>
        <fullName evidence="2">Uncharacterized protein</fullName>
    </submittedName>
</protein>
<feature type="non-terminal residue" evidence="2">
    <location>
        <position position="1"/>
    </location>
</feature>
<organism evidence="2">
    <name type="scientific">marine sediment metagenome</name>
    <dbReference type="NCBI Taxonomy" id="412755"/>
    <lineage>
        <taxon>unclassified sequences</taxon>
        <taxon>metagenomes</taxon>
        <taxon>ecological metagenomes</taxon>
    </lineage>
</organism>
<feature type="transmembrane region" description="Helical" evidence="1">
    <location>
        <begin position="20"/>
        <end position="45"/>
    </location>
</feature>
<dbReference type="EMBL" id="LAZR01053655">
    <property type="protein sequence ID" value="KKK80275.1"/>
    <property type="molecule type" value="Genomic_DNA"/>
</dbReference>
<accession>A0A0F8Z2I7</accession>
<keyword evidence="1" id="KW-1133">Transmembrane helix</keyword>
<evidence type="ECO:0000256" key="1">
    <source>
        <dbReference type="SAM" id="Phobius"/>
    </source>
</evidence>
<gene>
    <name evidence="2" type="ORF">LCGC14_2825110</name>
</gene>
<evidence type="ECO:0000313" key="2">
    <source>
        <dbReference type="EMBL" id="KKK80275.1"/>
    </source>
</evidence>
<proteinExistence type="predicted"/>
<keyword evidence="1" id="KW-0812">Transmembrane</keyword>
<sequence length="46" mass="4883">NGMKKPKHRQVNEDIEGSVWMVGLLLLGVGAVGLILVISALVWALG</sequence>
<comment type="caution">
    <text evidence="2">The sequence shown here is derived from an EMBL/GenBank/DDBJ whole genome shotgun (WGS) entry which is preliminary data.</text>
</comment>